<name>A0ABS1LTQ6_9MICO</name>
<proteinExistence type="predicted"/>
<dbReference type="Pfam" id="PF01527">
    <property type="entry name" value="HTH_Tnp_1"/>
    <property type="match status" value="1"/>
</dbReference>
<dbReference type="EMBL" id="JABBYC010000098">
    <property type="protein sequence ID" value="MBL0888872.1"/>
    <property type="molecule type" value="Genomic_DNA"/>
</dbReference>
<feature type="non-terminal residue" evidence="1">
    <location>
        <position position="68"/>
    </location>
</feature>
<dbReference type="InterPro" id="IPR002514">
    <property type="entry name" value="Transposase_8"/>
</dbReference>
<accession>A0ABS1LTQ6</accession>
<reference evidence="1 2" key="1">
    <citation type="journal article" date="2021" name="Arch. Microbiol.">
        <title>Myceligenerans indicum sp. nov., an actinobacterium isolated from mangrove sediment of Sundarbans, India.</title>
        <authorList>
            <person name="Asha K."/>
            <person name="Bhadury P."/>
        </authorList>
    </citation>
    <scope>NUCLEOTIDE SEQUENCE [LARGE SCALE GENOMIC DNA]</scope>
    <source>
        <strain evidence="1 2">I2</strain>
    </source>
</reference>
<sequence length="68" mass="7593">MSRFQFVAEHSSAYSVKRLCQVLGVNRSSYYKWLTGAAARAARAADDAVLADRIRQLHREDPALGSPR</sequence>
<organism evidence="1 2">
    <name type="scientific">Myceligenerans indicum</name>
    <dbReference type="NCBI Taxonomy" id="2593663"/>
    <lineage>
        <taxon>Bacteria</taxon>
        <taxon>Bacillati</taxon>
        <taxon>Actinomycetota</taxon>
        <taxon>Actinomycetes</taxon>
        <taxon>Micrococcales</taxon>
        <taxon>Promicromonosporaceae</taxon>
        <taxon>Myceligenerans</taxon>
    </lineage>
</organism>
<gene>
    <name evidence="1" type="ORF">HGK34_21795</name>
</gene>
<evidence type="ECO:0000313" key="2">
    <source>
        <dbReference type="Proteomes" id="UP000675409"/>
    </source>
</evidence>
<keyword evidence="2" id="KW-1185">Reference proteome</keyword>
<dbReference type="RefSeq" id="WP_201851433.1">
    <property type="nucleotide sequence ID" value="NZ_JABBYC010000098.1"/>
</dbReference>
<dbReference type="Proteomes" id="UP000675409">
    <property type="component" value="Unassembled WGS sequence"/>
</dbReference>
<protein>
    <submittedName>
        <fullName evidence="1">Transposase</fullName>
    </submittedName>
</protein>
<evidence type="ECO:0000313" key="1">
    <source>
        <dbReference type="EMBL" id="MBL0888872.1"/>
    </source>
</evidence>
<comment type="caution">
    <text evidence="1">The sequence shown here is derived from an EMBL/GenBank/DDBJ whole genome shotgun (WGS) entry which is preliminary data.</text>
</comment>